<dbReference type="Proteomes" id="UP000183063">
    <property type="component" value="Unassembled WGS sequence"/>
</dbReference>
<name>A0A1H8HAY5_9HYPH</name>
<proteinExistence type="predicted"/>
<organism evidence="1 3">
    <name type="scientific">Rhizobium tibeticum</name>
    <dbReference type="NCBI Taxonomy" id="501024"/>
    <lineage>
        <taxon>Bacteria</taxon>
        <taxon>Pseudomonadati</taxon>
        <taxon>Pseudomonadota</taxon>
        <taxon>Alphaproteobacteria</taxon>
        <taxon>Hyphomicrobiales</taxon>
        <taxon>Rhizobiaceae</taxon>
        <taxon>Rhizobium/Agrobacterium group</taxon>
        <taxon>Rhizobium</taxon>
    </lineage>
</organism>
<gene>
    <name evidence="1" type="ORF">RTCCBAU85039_1610</name>
    <name evidence="2" type="ORF">SAMN05216228_1005104</name>
</gene>
<dbReference type="EMBL" id="FOCV01000005">
    <property type="protein sequence ID" value="SEN53352.1"/>
    <property type="molecule type" value="Genomic_DNA"/>
</dbReference>
<dbReference type="AlphaFoldDB" id="A0A1H8HAY5"/>
<sequence length="42" mass="4786">MEYYRIGQPEAHRGALSSLATRPAQNWMQSGQYSSAKQEEVE</sequence>
<reference evidence="2 4" key="1">
    <citation type="submission" date="2016-10" db="EMBL/GenBank/DDBJ databases">
        <authorList>
            <person name="Varghese N."/>
            <person name="Submissions S."/>
        </authorList>
    </citation>
    <scope>NUCLEOTIDE SEQUENCE [LARGE SCALE GENOMIC DNA]</scope>
    <source>
        <strain evidence="2 4">CGMCC 1.7071</strain>
    </source>
</reference>
<dbReference type="Proteomes" id="UP000198939">
    <property type="component" value="Unassembled WGS sequence"/>
</dbReference>
<evidence type="ECO:0000313" key="3">
    <source>
        <dbReference type="Proteomes" id="UP000183063"/>
    </source>
</evidence>
<protein>
    <submittedName>
        <fullName evidence="1">Uncharacterized protein</fullName>
    </submittedName>
</protein>
<dbReference type="RefSeq" id="WP_280142172.1">
    <property type="nucleotide sequence ID" value="NZ_FNXB01000007.1"/>
</dbReference>
<evidence type="ECO:0000313" key="4">
    <source>
        <dbReference type="Proteomes" id="UP000198939"/>
    </source>
</evidence>
<keyword evidence="4" id="KW-1185">Reference proteome</keyword>
<accession>A0A1H8HAY5</accession>
<dbReference type="EMBL" id="FNXB01000007">
    <property type="protein sequence ID" value="SEH65260.1"/>
    <property type="molecule type" value="Genomic_DNA"/>
</dbReference>
<reference evidence="1" key="2">
    <citation type="submission" date="2016-10" db="EMBL/GenBank/DDBJ databases">
        <authorList>
            <person name="de Groot N.N."/>
        </authorList>
    </citation>
    <scope>NUCLEOTIDE SEQUENCE [LARGE SCALE GENOMIC DNA]</scope>
    <source>
        <strain evidence="1">CCBAU85039</strain>
    </source>
</reference>
<dbReference type="STRING" id="501024.RTCCBAU85039_1610"/>
<evidence type="ECO:0000313" key="2">
    <source>
        <dbReference type="EMBL" id="SEN53352.1"/>
    </source>
</evidence>
<evidence type="ECO:0000313" key="1">
    <source>
        <dbReference type="EMBL" id="SEH65260.1"/>
    </source>
</evidence>
<reference evidence="3" key="3">
    <citation type="submission" date="2016-10" db="EMBL/GenBank/DDBJ databases">
        <authorList>
            <person name="Wibberg D."/>
        </authorList>
    </citation>
    <scope>NUCLEOTIDE SEQUENCE [LARGE SCALE GENOMIC DNA]</scope>
</reference>